<dbReference type="EMBL" id="CM044702">
    <property type="protein sequence ID" value="KAI5677420.1"/>
    <property type="molecule type" value="Genomic_DNA"/>
</dbReference>
<protein>
    <submittedName>
        <fullName evidence="1">Uncharacterized protein</fullName>
    </submittedName>
</protein>
<keyword evidence="2" id="KW-1185">Reference proteome</keyword>
<reference evidence="2" key="1">
    <citation type="journal article" date="2023" name="Nat. Plants">
        <title>Single-cell RNA sequencing provides a high-resolution roadmap for understanding the multicellular compartmentation of specialized metabolism.</title>
        <authorList>
            <person name="Sun S."/>
            <person name="Shen X."/>
            <person name="Li Y."/>
            <person name="Li Y."/>
            <person name="Wang S."/>
            <person name="Li R."/>
            <person name="Zhang H."/>
            <person name="Shen G."/>
            <person name="Guo B."/>
            <person name="Wei J."/>
            <person name="Xu J."/>
            <person name="St-Pierre B."/>
            <person name="Chen S."/>
            <person name="Sun C."/>
        </authorList>
    </citation>
    <scope>NUCLEOTIDE SEQUENCE [LARGE SCALE GENOMIC DNA]</scope>
</reference>
<accession>A0ACC0BXQ1</accession>
<organism evidence="1 2">
    <name type="scientific">Catharanthus roseus</name>
    <name type="common">Madagascar periwinkle</name>
    <name type="synonym">Vinca rosea</name>
    <dbReference type="NCBI Taxonomy" id="4058"/>
    <lineage>
        <taxon>Eukaryota</taxon>
        <taxon>Viridiplantae</taxon>
        <taxon>Streptophyta</taxon>
        <taxon>Embryophyta</taxon>
        <taxon>Tracheophyta</taxon>
        <taxon>Spermatophyta</taxon>
        <taxon>Magnoliopsida</taxon>
        <taxon>eudicotyledons</taxon>
        <taxon>Gunneridae</taxon>
        <taxon>Pentapetalae</taxon>
        <taxon>asterids</taxon>
        <taxon>lamiids</taxon>
        <taxon>Gentianales</taxon>
        <taxon>Apocynaceae</taxon>
        <taxon>Rauvolfioideae</taxon>
        <taxon>Vinceae</taxon>
        <taxon>Catharanthinae</taxon>
        <taxon>Catharanthus</taxon>
    </lineage>
</organism>
<evidence type="ECO:0000313" key="1">
    <source>
        <dbReference type="EMBL" id="KAI5677420.1"/>
    </source>
</evidence>
<comment type="caution">
    <text evidence="1">The sequence shown here is derived from an EMBL/GenBank/DDBJ whole genome shotgun (WGS) entry which is preliminary data.</text>
</comment>
<gene>
    <name evidence="1" type="ORF">M9H77_08370</name>
</gene>
<sequence>MDKFRCPKVSLGVPKPFWGEAVSITVYLINRSPSTTVNFRTLIELWCGKPPNLSNLRVFGCAVFAHQKEDKPISHSSSGVPIVGSTLVEMEVTSEPSQEHTQEPETNDELDTPSSSVTDPTSVPETNVPELEHSDDEEDHPKAQAQAFRDYPLSRDRVRRAHK</sequence>
<dbReference type="Proteomes" id="UP001060085">
    <property type="component" value="Linkage Group LG02"/>
</dbReference>
<proteinExistence type="predicted"/>
<name>A0ACC0BXQ1_CATRO</name>
<evidence type="ECO:0000313" key="2">
    <source>
        <dbReference type="Proteomes" id="UP001060085"/>
    </source>
</evidence>